<accession>A0A023FED7</accession>
<feature type="signal peptide" evidence="1">
    <location>
        <begin position="1"/>
        <end position="21"/>
    </location>
</feature>
<organism evidence="2">
    <name type="scientific">Amblyomma cajennense</name>
    <name type="common">Cayenne tick</name>
    <name type="synonym">Acarus cajennensis</name>
    <dbReference type="NCBI Taxonomy" id="34607"/>
    <lineage>
        <taxon>Eukaryota</taxon>
        <taxon>Metazoa</taxon>
        <taxon>Ecdysozoa</taxon>
        <taxon>Arthropoda</taxon>
        <taxon>Chelicerata</taxon>
        <taxon>Arachnida</taxon>
        <taxon>Acari</taxon>
        <taxon>Parasitiformes</taxon>
        <taxon>Ixodida</taxon>
        <taxon>Ixodoidea</taxon>
        <taxon>Ixodidae</taxon>
        <taxon>Amblyomminae</taxon>
        <taxon>Amblyomma</taxon>
    </lineage>
</organism>
<dbReference type="AlphaFoldDB" id="A0A023FED7"/>
<evidence type="ECO:0000256" key="1">
    <source>
        <dbReference type="SAM" id="SignalP"/>
    </source>
</evidence>
<reference evidence="2" key="1">
    <citation type="submission" date="2014-03" db="EMBL/GenBank/DDBJ databases">
        <title>The sialotranscriptome of Amblyomma triste, Amblyomma parvum and Amblyomma cajennense ticks, uncovered by 454-based RNA-seq.</title>
        <authorList>
            <person name="Garcia G.R."/>
            <person name="Gardinassi L.G."/>
            <person name="Ribeiro J.M."/>
            <person name="Anatriello E."/>
            <person name="Ferreira B.R."/>
            <person name="Moreira H.N."/>
            <person name="Mafra C."/>
            <person name="Olegario M.M."/>
            <person name="Szabo P.J."/>
            <person name="Miranda-Santos I.K."/>
            <person name="Maruyama S.R."/>
        </authorList>
    </citation>
    <scope>NUCLEOTIDE SEQUENCE</scope>
    <source>
        <strain evidence="2">Uberlandia</strain>
        <tissue evidence="2">Salivary glands</tissue>
    </source>
</reference>
<protein>
    <submittedName>
        <fullName evidence="2">Putative lipocalin-3 1</fullName>
    </submittedName>
</protein>
<keyword evidence="1" id="KW-0732">Signal</keyword>
<proteinExistence type="evidence at transcript level"/>
<name>A0A023FED7_AMBCJ</name>
<evidence type="ECO:0000313" key="2">
    <source>
        <dbReference type="EMBL" id="JAC19189.1"/>
    </source>
</evidence>
<dbReference type="EMBL" id="GBBK01005293">
    <property type="protein sequence ID" value="JAC19189.1"/>
    <property type="molecule type" value="mRNA"/>
</dbReference>
<feature type="chain" id="PRO_5001514916" evidence="1">
    <location>
        <begin position="22"/>
        <end position="206"/>
    </location>
</feature>
<sequence length="206" mass="23744">MSELWSCVLLLFAGLVVRVNTLFSNDELFYGHKDADAKTFVNTTDVIWTVGTSDPSDQTPVCQVDKWQCNGPSHCQLTRSSYIDRRKVQQGFKVTFRASFTHRLNGWLQDILEIRNETGKLLRRETVMFLSRDSRCGVVYVYPGVQGGWVELRARNSAIKEGLDFNCTRYFLELIGDQARRYDKKITVSLCIYLVVKIFYQISDCL</sequence>